<name>A0A371CTZ5_9APHY</name>
<evidence type="ECO:0000256" key="1">
    <source>
        <dbReference type="SAM" id="MobiDB-lite"/>
    </source>
</evidence>
<keyword evidence="3" id="KW-1185">Reference proteome</keyword>
<evidence type="ECO:0000313" key="3">
    <source>
        <dbReference type="Proteomes" id="UP000256964"/>
    </source>
</evidence>
<sequence length="165" mass="18717">MPRRPRPPARPSPSPSPRPPPSRTPSRPTRAPCPSLRPTRVPPRCHLPLRPQCRPSPATSRGMRLPVLCGWAWWDRSRTLHLVTQLVTWMYSCLDRTIPFICIVFHVFYDRRSTNPLSLRADDHVVADMILRSDVLESGKEPVHEREAGKLVHRGVHAGRAPPTA</sequence>
<evidence type="ECO:0000313" key="2">
    <source>
        <dbReference type="EMBL" id="RDX43755.1"/>
    </source>
</evidence>
<dbReference type="Proteomes" id="UP000256964">
    <property type="component" value="Unassembled WGS sequence"/>
</dbReference>
<gene>
    <name evidence="2" type="ORF">OH76DRAFT_1183858</name>
</gene>
<accession>A0A371CTZ5</accession>
<dbReference type="EMBL" id="KZ857460">
    <property type="protein sequence ID" value="RDX43755.1"/>
    <property type="molecule type" value="Genomic_DNA"/>
</dbReference>
<reference evidence="2 3" key="1">
    <citation type="journal article" date="2018" name="Biotechnol. Biofuels">
        <title>Integrative visual omics of the white-rot fungus Polyporus brumalis exposes the biotechnological potential of its oxidative enzymes for delignifying raw plant biomass.</title>
        <authorList>
            <person name="Miyauchi S."/>
            <person name="Rancon A."/>
            <person name="Drula E."/>
            <person name="Hage H."/>
            <person name="Chaduli D."/>
            <person name="Favel A."/>
            <person name="Grisel S."/>
            <person name="Henrissat B."/>
            <person name="Herpoel-Gimbert I."/>
            <person name="Ruiz-Duenas F.J."/>
            <person name="Chevret D."/>
            <person name="Hainaut M."/>
            <person name="Lin J."/>
            <person name="Wang M."/>
            <person name="Pangilinan J."/>
            <person name="Lipzen A."/>
            <person name="Lesage-Meessen L."/>
            <person name="Navarro D."/>
            <person name="Riley R."/>
            <person name="Grigoriev I.V."/>
            <person name="Zhou S."/>
            <person name="Raouche S."/>
            <person name="Rosso M.N."/>
        </authorList>
    </citation>
    <scope>NUCLEOTIDE SEQUENCE [LARGE SCALE GENOMIC DNA]</scope>
    <source>
        <strain evidence="2 3">BRFM 1820</strain>
    </source>
</reference>
<feature type="compositionally biased region" description="Pro residues" evidence="1">
    <location>
        <begin position="8"/>
        <end position="23"/>
    </location>
</feature>
<feature type="region of interest" description="Disordered" evidence="1">
    <location>
        <begin position="1"/>
        <end position="39"/>
    </location>
</feature>
<dbReference type="AlphaFoldDB" id="A0A371CTZ5"/>
<feature type="compositionally biased region" description="Low complexity" evidence="1">
    <location>
        <begin position="24"/>
        <end position="34"/>
    </location>
</feature>
<proteinExistence type="predicted"/>
<protein>
    <submittedName>
        <fullName evidence="2">Uncharacterized protein</fullName>
    </submittedName>
</protein>
<organism evidence="2 3">
    <name type="scientific">Lentinus brumalis</name>
    <dbReference type="NCBI Taxonomy" id="2498619"/>
    <lineage>
        <taxon>Eukaryota</taxon>
        <taxon>Fungi</taxon>
        <taxon>Dikarya</taxon>
        <taxon>Basidiomycota</taxon>
        <taxon>Agaricomycotina</taxon>
        <taxon>Agaricomycetes</taxon>
        <taxon>Polyporales</taxon>
        <taxon>Polyporaceae</taxon>
        <taxon>Lentinus</taxon>
    </lineage>
</organism>